<dbReference type="AlphaFoldDB" id="A0A6M1SYK2"/>
<dbReference type="SUPFAM" id="SSF159245">
    <property type="entry name" value="AttH-like"/>
    <property type="match status" value="1"/>
</dbReference>
<accession>A0A6M1SYK2</accession>
<reference evidence="1 2" key="1">
    <citation type="submission" date="2020-02" db="EMBL/GenBank/DDBJ databases">
        <title>Balneolaceae bacterium YR4-1, complete genome.</title>
        <authorList>
            <person name="Li Y."/>
            <person name="Wu S."/>
        </authorList>
    </citation>
    <scope>NUCLEOTIDE SEQUENCE [LARGE SCALE GENOMIC DNA]</scope>
    <source>
        <strain evidence="1 2">YR4-1</strain>
    </source>
</reference>
<dbReference type="InterPro" id="IPR023374">
    <property type="entry name" value="AttH-like_dom_sf"/>
</dbReference>
<keyword evidence="2" id="KW-1185">Reference proteome</keyword>
<evidence type="ECO:0008006" key="3">
    <source>
        <dbReference type="Google" id="ProtNLM"/>
    </source>
</evidence>
<evidence type="ECO:0000313" key="2">
    <source>
        <dbReference type="Proteomes" id="UP000473278"/>
    </source>
</evidence>
<dbReference type="EMBL" id="JAALLT010000002">
    <property type="protein sequence ID" value="NGP76274.1"/>
    <property type="molecule type" value="Genomic_DNA"/>
</dbReference>
<organism evidence="1 2">
    <name type="scientific">Halalkalibaculum roseum</name>
    <dbReference type="NCBI Taxonomy" id="2709311"/>
    <lineage>
        <taxon>Bacteria</taxon>
        <taxon>Pseudomonadati</taxon>
        <taxon>Balneolota</taxon>
        <taxon>Balneolia</taxon>
        <taxon>Balneolales</taxon>
        <taxon>Balneolaceae</taxon>
        <taxon>Halalkalibaculum</taxon>
    </lineage>
</organism>
<protein>
    <recommendedName>
        <fullName evidence="3">Hydroxyneurosporene synthase</fullName>
    </recommendedName>
</protein>
<proteinExistence type="predicted"/>
<dbReference type="CDD" id="cd21471">
    <property type="entry name" value="CrtC-like"/>
    <property type="match status" value="1"/>
</dbReference>
<dbReference type="Proteomes" id="UP000473278">
    <property type="component" value="Unassembled WGS sequence"/>
</dbReference>
<name>A0A6M1SYK2_9BACT</name>
<dbReference type="RefSeq" id="WP_165140477.1">
    <property type="nucleotide sequence ID" value="NZ_JAALLT010000002.1"/>
</dbReference>
<sequence length="363" mass="42330">MQIISNPDKDCATPSKPAGGYEWWYFDAIDKSTGYALVVIFYQGNPFSNRYIRELEDNSRSEDARPSQFPAISISLYKNQEPVYYSFTEYPENEAIFDSDKAKASVGYNTFEAESTGSDLKYSLSLDEELPSGDKLNADLTFSSSLKLSGDFQEEKENSGGGHTWNLVMPLADVEGSLRVYRNEEVTHSAMFDGVGYHDHNTGYEPMKDEFRDWYWGRYHFKSATLVYYVMNRQNLQQYRGWLIGNEKGEILKRFEDIELRDKGLSIFGLHVARKLVLGNGSTWAVIQQSYSLDNGPFYRRFMSEAFLSLGESVERSTGFSEYIYPSRIYWRFLWPLVDMRIRYKKEKPHWVQKSGRLYRWTW</sequence>
<evidence type="ECO:0000313" key="1">
    <source>
        <dbReference type="EMBL" id="NGP76274.1"/>
    </source>
</evidence>
<comment type="caution">
    <text evidence="1">The sequence shown here is derived from an EMBL/GenBank/DDBJ whole genome shotgun (WGS) entry which is preliminary data.</text>
</comment>
<dbReference type="Gene3D" id="2.40.370.10">
    <property type="entry name" value="AttH-like domain"/>
    <property type="match status" value="1"/>
</dbReference>
<gene>
    <name evidence="1" type="ORF">G3570_06495</name>
</gene>